<dbReference type="Pfam" id="PF12094">
    <property type="entry name" value="DUF3570"/>
    <property type="match status" value="1"/>
</dbReference>
<dbReference type="EMBL" id="CP002859">
    <property type="protein sequence ID" value="AEI51275.1"/>
    <property type="molecule type" value="Genomic_DNA"/>
</dbReference>
<proteinExistence type="predicted"/>
<accession>A0A7U3ZQ23</accession>
<reference evidence="3" key="1">
    <citation type="submission" date="2011-06" db="EMBL/GenBank/DDBJ databases">
        <title>The complete genome of chromosome of Runella slithyformis DSM 19594.</title>
        <authorList>
            <consortium name="US DOE Joint Genome Institute (JGI-PGF)"/>
            <person name="Lucas S."/>
            <person name="Han J."/>
            <person name="Lapidus A."/>
            <person name="Bruce D."/>
            <person name="Goodwin L."/>
            <person name="Pitluck S."/>
            <person name="Peters L."/>
            <person name="Kyrpides N."/>
            <person name="Mavromatis K."/>
            <person name="Ivanova N."/>
            <person name="Ovchinnikova G."/>
            <person name="Zhang X."/>
            <person name="Misra M."/>
            <person name="Detter J.C."/>
            <person name="Tapia R."/>
            <person name="Han C."/>
            <person name="Land M."/>
            <person name="Hauser L."/>
            <person name="Markowitz V."/>
            <person name="Cheng J.-F."/>
            <person name="Hugenholtz P."/>
            <person name="Woyke T."/>
            <person name="Wu D."/>
            <person name="Tindall B."/>
            <person name="Faehrich R."/>
            <person name="Brambilla E."/>
            <person name="Klenk H.-P."/>
            <person name="Eisen J.A."/>
        </authorList>
    </citation>
    <scope>NUCLEOTIDE SEQUENCE [LARGE SCALE GENOMIC DNA]</scope>
    <source>
        <strain evidence="3">ATCC 29530 / DSM 19594 / LMG 11500 / NCIMB 11436 / LSU 4</strain>
    </source>
</reference>
<dbReference type="InterPro" id="IPR021953">
    <property type="entry name" value="DUF3570"/>
</dbReference>
<dbReference type="RefSeq" id="WP_013930559.1">
    <property type="nucleotide sequence ID" value="NC_015703.1"/>
</dbReference>
<evidence type="ECO:0000256" key="1">
    <source>
        <dbReference type="SAM" id="MobiDB-lite"/>
    </source>
</evidence>
<dbReference type="KEGG" id="rsi:Runsl_4966"/>
<evidence type="ECO:0008006" key="4">
    <source>
        <dbReference type="Google" id="ProtNLM"/>
    </source>
</evidence>
<feature type="region of interest" description="Disordered" evidence="1">
    <location>
        <begin position="134"/>
        <end position="153"/>
    </location>
</feature>
<protein>
    <recommendedName>
        <fullName evidence="4">DUF3570 domain-containing protein</fullName>
    </recommendedName>
</protein>
<feature type="region of interest" description="Disordered" evidence="1">
    <location>
        <begin position="109"/>
        <end position="129"/>
    </location>
</feature>
<gene>
    <name evidence="2" type="ordered locus">Runsl_4966</name>
</gene>
<evidence type="ECO:0000313" key="3">
    <source>
        <dbReference type="Proteomes" id="UP000000493"/>
    </source>
</evidence>
<sequence>MKKLTIAVGLYISMLAGIRAQEKTLPANPNYQPKKLKIEEVNFVTSYYHQNGNNSAVTGGIGTEKLTDFGNTIDLKWSRTDLKNRKHSLTFDLGVDTYTSASSDKINPNPVTAGTLTGASSGKGTSANIQPVQAVTSASGRGGKTSRTPQYSDPNAVISLTSASYRDTRIYPTVGWSVRNDKTGTTLGLTTSFSTEYDYKSGGVGLNFVKSSRDNNTELGIKLNAFFDTWSVILPVELRPAGYGSGAKSDPTPISYKPRNSFSAAISLAKVMNARLQMSLVAEPSYQEGLLSTPYHRVYFLGGTEGLEKLPGTRLKLPLGLRANYFFGDRYIVRTFYRYYLDDWGMTAHTVNLETSVRLSPFVAISPFYRFHTQNGIRYFAPYQQNAAASEFHTSDYDLSTLQSHFVGAGVKLMPLNGLMHWKHFNTLELRFGHYIRSTGLVANSLTLAAKFK</sequence>
<dbReference type="AlphaFoldDB" id="A0A7U3ZQ23"/>
<organism evidence="2 3">
    <name type="scientific">Runella slithyformis (strain ATCC 29530 / DSM 19594 / LMG 11500 / NCIMB 11436 / LSU 4)</name>
    <dbReference type="NCBI Taxonomy" id="761193"/>
    <lineage>
        <taxon>Bacteria</taxon>
        <taxon>Pseudomonadati</taxon>
        <taxon>Bacteroidota</taxon>
        <taxon>Cytophagia</taxon>
        <taxon>Cytophagales</taxon>
        <taxon>Spirosomataceae</taxon>
        <taxon>Runella</taxon>
    </lineage>
</organism>
<evidence type="ECO:0000313" key="2">
    <source>
        <dbReference type="EMBL" id="AEI51275.1"/>
    </source>
</evidence>
<reference evidence="2 3" key="2">
    <citation type="journal article" date="2012" name="Stand. Genomic Sci.">
        <title>Complete genome sequence of the aquatic bacterium Runella slithyformis type strain (LSU 4(T)).</title>
        <authorList>
            <person name="Copeland A."/>
            <person name="Zhang X."/>
            <person name="Misra M."/>
            <person name="Lapidus A."/>
            <person name="Nolan M."/>
            <person name="Lucas S."/>
            <person name="Deshpande S."/>
            <person name="Cheng J.F."/>
            <person name="Tapia R."/>
            <person name="Goodwin L.A."/>
            <person name="Pitluck S."/>
            <person name="Liolios K."/>
            <person name="Pagani I."/>
            <person name="Ivanova N."/>
            <person name="Mikhailova N."/>
            <person name="Pati A."/>
            <person name="Chen A."/>
            <person name="Palaniappan K."/>
            <person name="Land M."/>
            <person name="Hauser L."/>
            <person name="Pan C."/>
            <person name="Jeffries C.D."/>
            <person name="Detter J.C."/>
            <person name="Brambilla E.M."/>
            <person name="Rohde M."/>
            <person name="Djao O.D."/>
            <person name="Goker M."/>
            <person name="Sikorski J."/>
            <person name="Tindall B.J."/>
            <person name="Woyke T."/>
            <person name="Bristow J."/>
            <person name="Eisen J.A."/>
            <person name="Markowitz V."/>
            <person name="Hugenholtz P."/>
            <person name="Kyrpides N.C."/>
            <person name="Klenk H.P."/>
            <person name="Mavromatis K."/>
        </authorList>
    </citation>
    <scope>NUCLEOTIDE SEQUENCE [LARGE SCALE GENOMIC DNA]</scope>
    <source>
        <strain evidence="3">ATCC 29530 / DSM 19594 / LMG 11500 / NCIMB 11436 / LSU 4</strain>
    </source>
</reference>
<keyword evidence="3" id="KW-1185">Reference proteome</keyword>
<name>A0A7U3ZQ23_RUNSL</name>
<dbReference type="Proteomes" id="UP000000493">
    <property type="component" value="Chromosome"/>
</dbReference>